<dbReference type="InterPro" id="IPR036388">
    <property type="entry name" value="WH-like_DNA-bd_sf"/>
</dbReference>
<dbReference type="STRING" id="1129793.GPLA_2412"/>
<dbReference type="Proteomes" id="UP000006322">
    <property type="component" value="Unassembled WGS sequence"/>
</dbReference>
<comment type="caution">
    <text evidence="2">The sequence shown here is derived from an EMBL/GenBank/DDBJ whole genome shotgun (WGS) entry which is preliminary data.</text>
</comment>
<proteinExistence type="predicted"/>
<gene>
    <name evidence="2" type="ORF">GPLA_2412</name>
</gene>
<dbReference type="InterPro" id="IPR036390">
    <property type="entry name" value="WH_DNA-bd_sf"/>
</dbReference>
<organism evidence="2 3">
    <name type="scientific">Paraglaciecola polaris LMG 21857</name>
    <dbReference type="NCBI Taxonomy" id="1129793"/>
    <lineage>
        <taxon>Bacteria</taxon>
        <taxon>Pseudomonadati</taxon>
        <taxon>Pseudomonadota</taxon>
        <taxon>Gammaproteobacteria</taxon>
        <taxon>Alteromonadales</taxon>
        <taxon>Alteromonadaceae</taxon>
        <taxon>Paraglaciecola</taxon>
    </lineage>
</organism>
<name>K6ZSR4_9ALTE</name>
<accession>K6ZSR4</accession>
<dbReference type="OrthoDB" id="6196575at2"/>
<dbReference type="PANTHER" id="PTHR33164:SF43">
    <property type="entry name" value="HTH-TYPE TRANSCRIPTIONAL REPRESSOR YETL"/>
    <property type="match status" value="1"/>
</dbReference>
<evidence type="ECO:0000313" key="2">
    <source>
        <dbReference type="EMBL" id="GAC33317.1"/>
    </source>
</evidence>
<keyword evidence="3" id="KW-1185">Reference proteome</keyword>
<reference evidence="3" key="1">
    <citation type="journal article" date="2014" name="Environ. Microbiol.">
        <title>Comparative genomics of the marine bacterial genus Glaciecola reveals the high degree of genomic diversity and genomic characteristic for cold adaptation.</title>
        <authorList>
            <person name="Qin Q.L."/>
            <person name="Xie B.B."/>
            <person name="Yu Y."/>
            <person name="Shu Y.L."/>
            <person name="Rong J.C."/>
            <person name="Zhang Y.J."/>
            <person name="Zhao D.L."/>
            <person name="Chen X.L."/>
            <person name="Zhang X.Y."/>
            <person name="Chen B."/>
            <person name="Zhou B.C."/>
            <person name="Zhang Y.Z."/>
        </authorList>
    </citation>
    <scope>NUCLEOTIDE SEQUENCE [LARGE SCALE GENOMIC DNA]</scope>
    <source>
        <strain evidence="3">LMG 21857</strain>
    </source>
</reference>
<dbReference type="SMART" id="SM00347">
    <property type="entry name" value="HTH_MARR"/>
    <property type="match status" value="1"/>
</dbReference>
<dbReference type="GO" id="GO:0003700">
    <property type="term" value="F:DNA-binding transcription factor activity"/>
    <property type="evidence" value="ECO:0007669"/>
    <property type="project" value="InterPro"/>
</dbReference>
<dbReference type="PANTHER" id="PTHR33164">
    <property type="entry name" value="TRANSCRIPTIONAL REGULATOR, MARR FAMILY"/>
    <property type="match status" value="1"/>
</dbReference>
<protein>
    <submittedName>
        <fullName evidence="2">MarR family transcriptional regulator</fullName>
    </submittedName>
</protein>
<sequence>MHSQLIEHIIAISERFRISIRSAINANELGIGAMHVRSLAVIAQSDACTANHIVNVLARDKAQVARIVKELLAADLIEKCAHPEDKRSQILSVKAEGQTLMAQFHAAKVEIYNQMTQGLSGSQLRDFEHIAQCIADNLLAELNKD</sequence>
<dbReference type="Pfam" id="PF12802">
    <property type="entry name" value="MarR_2"/>
    <property type="match status" value="1"/>
</dbReference>
<feature type="domain" description="HTH marR-type" evidence="1">
    <location>
        <begin position="2"/>
        <end position="136"/>
    </location>
</feature>
<dbReference type="EMBL" id="BAER01000057">
    <property type="protein sequence ID" value="GAC33317.1"/>
    <property type="molecule type" value="Genomic_DNA"/>
</dbReference>
<dbReference type="InterPro" id="IPR039422">
    <property type="entry name" value="MarR/SlyA-like"/>
</dbReference>
<dbReference type="Gene3D" id="1.10.10.10">
    <property type="entry name" value="Winged helix-like DNA-binding domain superfamily/Winged helix DNA-binding domain"/>
    <property type="match status" value="1"/>
</dbReference>
<dbReference type="InterPro" id="IPR000835">
    <property type="entry name" value="HTH_MarR-typ"/>
</dbReference>
<dbReference type="GO" id="GO:0006950">
    <property type="term" value="P:response to stress"/>
    <property type="evidence" value="ECO:0007669"/>
    <property type="project" value="TreeGrafter"/>
</dbReference>
<dbReference type="PROSITE" id="PS50995">
    <property type="entry name" value="HTH_MARR_2"/>
    <property type="match status" value="1"/>
</dbReference>
<dbReference type="SUPFAM" id="SSF46785">
    <property type="entry name" value="Winged helix' DNA-binding domain"/>
    <property type="match status" value="1"/>
</dbReference>
<evidence type="ECO:0000259" key="1">
    <source>
        <dbReference type="PROSITE" id="PS50995"/>
    </source>
</evidence>
<evidence type="ECO:0000313" key="3">
    <source>
        <dbReference type="Proteomes" id="UP000006322"/>
    </source>
</evidence>
<dbReference type="AlphaFoldDB" id="K6ZSR4"/>
<dbReference type="RefSeq" id="WP_007105096.1">
    <property type="nucleotide sequence ID" value="NZ_BAER01000057.1"/>
</dbReference>